<dbReference type="Proteomes" id="UP000249808">
    <property type="component" value="Unassembled WGS sequence"/>
</dbReference>
<evidence type="ECO:0000256" key="5">
    <source>
        <dbReference type="SAM" id="Phobius"/>
    </source>
</evidence>
<evidence type="ECO:0000256" key="2">
    <source>
        <dbReference type="ARBA" id="ARBA00022692"/>
    </source>
</evidence>
<gene>
    <name evidence="7" type="ORF">BHU61_11060</name>
</gene>
<dbReference type="RefSeq" id="WP_111716876.1">
    <property type="nucleotide sequence ID" value="NZ_JBHSSR010000016.1"/>
</dbReference>
<feature type="transmembrane region" description="Helical" evidence="5">
    <location>
        <begin position="419"/>
        <end position="439"/>
    </location>
</feature>
<evidence type="ECO:0000256" key="4">
    <source>
        <dbReference type="ARBA" id="ARBA00023136"/>
    </source>
</evidence>
<reference evidence="7 8" key="1">
    <citation type="journal article" date="2018" name="Front. Microbiol.">
        <title>Description and Comparative Genomics of Macrococcus caseolyticus subsp. hominis subsp. nov., Macrococcus goetzii sp. nov., Macrococcus epidermidis sp. nov., and Macrococcus bohemicus sp. nov., Novel Macrococci From Human Clinical Material With Virulence Potential and Suspected Uptake of Foreign DNA by Natural Transformation.</title>
        <authorList>
            <person name="Maslanova I."/>
            <person name="Wertheimer Z."/>
            <person name="Sedlacek I."/>
            <person name="Svec P."/>
            <person name="Indrakova A."/>
            <person name="Kovarovic V."/>
            <person name="Schumann P."/>
            <person name="Sproer C."/>
            <person name="Kralova S."/>
            <person name="Sedo O."/>
            <person name="Kristofova L."/>
            <person name="Vrbovska V."/>
            <person name="Fuzik T."/>
            <person name="Petras P."/>
            <person name="Zdrahal Z."/>
            <person name="Ruzickova V."/>
            <person name="Doskar J."/>
            <person name="Pantucek R."/>
        </authorList>
    </citation>
    <scope>NUCLEOTIDE SEQUENCE [LARGE SCALE GENOMIC DNA]</scope>
    <source>
        <strain evidence="7 8">01/688</strain>
    </source>
</reference>
<organism evidence="7 8">
    <name type="scientific">Macrococcus epidermidis</name>
    <dbReference type="NCBI Taxonomy" id="1902580"/>
    <lineage>
        <taxon>Bacteria</taxon>
        <taxon>Bacillati</taxon>
        <taxon>Bacillota</taxon>
        <taxon>Bacilli</taxon>
        <taxon>Bacillales</taxon>
        <taxon>Staphylococcaceae</taxon>
        <taxon>Macrococcus</taxon>
    </lineage>
</organism>
<comment type="caution">
    <text evidence="7">The sequence shown here is derived from an EMBL/GenBank/DDBJ whole genome shotgun (WGS) entry which is preliminary data.</text>
</comment>
<feature type="transmembrane region" description="Helical" evidence="5">
    <location>
        <begin position="295"/>
        <end position="320"/>
    </location>
</feature>
<keyword evidence="4 5" id="KW-0472">Membrane</keyword>
<accession>A0A327ZST5</accession>
<dbReference type="InterPro" id="IPR051328">
    <property type="entry name" value="T7SS_ABC-Transporter"/>
</dbReference>
<dbReference type="Pfam" id="PF12698">
    <property type="entry name" value="ABC2_membrane_3"/>
    <property type="match status" value="1"/>
</dbReference>
<sequence>MKILKNKLIYLVPFIALLLIGLLSLAFSPAYNPKPKEMPIAVVNLDEGIEVQGKTQNIGKTFLEKLQSNKKFTDTVKFIEVDSEKALEKGFKDLEYYGSIVIPKTFTYDATSAMRKEIQTAKKAEGAVKAKAAQAEMQKKIASGEITPVQAQEIAKQTQAKQAKVLEANKDLLKPIEVKQAELKLSINQGASPQGAQITDGILTNMTTKINDTLAQQSVTQLDNANVKVSAKTMNQLMHPVKVEHTVINEIKDHQAMGNAPMLFFTPIWLGSLISSVLLYFAFRNSNIIEKRDRFVASIVQIVAASVAAIVGGFCGVWFITSILGFNMPDTFSVSIYISIAMFGFIMLILGLMSWLGMPAIPLFMVVLFFSMQLLTLPKQMLPKFYQDYLFDWNPFRIYGDGIRQLIYLGHNLEFNVPMQMYLGFGIFGVVAIILAAVIRPHKGKEA</sequence>
<dbReference type="Gene3D" id="3.40.1710.10">
    <property type="entry name" value="abc type-2 transporter like domain"/>
    <property type="match status" value="1"/>
</dbReference>
<dbReference type="InterPro" id="IPR013525">
    <property type="entry name" value="ABC2_TM"/>
</dbReference>
<dbReference type="PANTHER" id="PTHR43077:SF5">
    <property type="entry name" value="PHAGE INFECTION PROTEIN"/>
    <property type="match status" value="1"/>
</dbReference>
<protein>
    <submittedName>
        <fullName evidence="7">Phage infection protein</fullName>
    </submittedName>
</protein>
<keyword evidence="2 5" id="KW-0812">Transmembrane</keyword>
<dbReference type="EMBL" id="PZJH01000006">
    <property type="protein sequence ID" value="RAK44078.1"/>
    <property type="molecule type" value="Genomic_DNA"/>
</dbReference>
<evidence type="ECO:0000256" key="1">
    <source>
        <dbReference type="ARBA" id="ARBA00004141"/>
    </source>
</evidence>
<evidence type="ECO:0000313" key="7">
    <source>
        <dbReference type="EMBL" id="RAK44078.1"/>
    </source>
</evidence>
<proteinExistence type="predicted"/>
<evidence type="ECO:0000256" key="3">
    <source>
        <dbReference type="ARBA" id="ARBA00022989"/>
    </source>
</evidence>
<feature type="transmembrane region" description="Helical" evidence="5">
    <location>
        <begin position="360"/>
        <end position="377"/>
    </location>
</feature>
<feature type="transmembrane region" description="Helical" evidence="5">
    <location>
        <begin position="262"/>
        <end position="283"/>
    </location>
</feature>
<evidence type="ECO:0000313" key="8">
    <source>
        <dbReference type="Proteomes" id="UP000249808"/>
    </source>
</evidence>
<dbReference type="GO" id="GO:0140359">
    <property type="term" value="F:ABC-type transporter activity"/>
    <property type="evidence" value="ECO:0007669"/>
    <property type="project" value="InterPro"/>
</dbReference>
<comment type="subcellular location">
    <subcellularLocation>
        <location evidence="1">Membrane</location>
        <topology evidence="1">Multi-pass membrane protein</topology>
    </subcellularLocation>
</comment>
<evidence type="ECO:0000259" key="6">
    <source>
        <dbReference type="Pfam" id="PF12698"/>
    </source>
</evidence>
<dbReference type="AlphaFoldDB" id="A0A327ZST5"/>
<dbReference type="GO" id="GO:0016020">
    <property type="term" value="C:membrane"/>
    <property type="evidence" value="ECO:0007669"/>
    <property type="project" value="UniProtKB-SubCell"/>
</dbReference>
<dbReference type="PANTHER" id="PTHR43077">
    <property type="entry name" value="TRANSPORT PERMEASE YVFS-RELATED"/>
    <property type="match status" value="1"/>
</dbReference>
<feature type="domain" description="ABC-2 type transporter transmembrane" evidence="6">
    <location>
        <begin position="12"/>
        <end position="436"/>
    </location>
</feature>
<name>A0A327ZST5_9STAP</name>
<keyword evidence="3 5" id="KW-1133">Transmembrane helix</keyword>
<feature type="transmembrane region" description="Helical" evidence="5">
    <location>
        <begin position="332"/>
        <end position="353"/>
    </location>
</feature>
<keyword evidence="8" id="KW-1185">Reference proteome</keyword>